<dbReference type="EMBL" id="JASPKY010000268">
    <property type="protein sequence ID" value="KAK9712111.1"/>
    <property type="molecule type" value="Genomic_DNA"/>
</dbReference>
<organism evidence="1 2">
    <name type="scientific">Popillia japonica</name>
    <name type="common">Japanese beetle</name>
    <dbReference type="NCBI Taxonomy" id="7064"/>
    <lineage>
        <taxon>Eukaryota</taxon>
        <taxon>Metazoa</taxon>
        <taxon>Ecdysozoa</taxon>
        <taxon>Arthropoda</taxon>
        <taxon>Hexapoda</taxon>
        <taxon>Insecta</taxon>
        <taxon>Pterygota</taxon>
        <taxon>Neoptera</taxon>
        <taxon>Endopterygota</taxon>
        <taxon>Coleoptera</taxon>
        <taxon>Polyphaga</taxon>
        <taxon>Scarabaeiformia</taxon>
        <taxon>Scarabaeidae</taxon>
        <taxon>Rutelinae</taxon>
        <taxon>Popillia</taxon>
    </lineage>
</organism>
<comment type="caution">
    <text evidence="1">The sequence shown here is derived from an EMBL/GenBank/DDBJ whole genome shotgun (WGS) entry which is preliminary data.</text>
</comment>
<sequence length="147" mass="16361">MASTSPKCHHRSTILHFGNGKKSQWVFSPGEQCAENQNKQSPLSSHWTLLALRFELHVESLKLRFVSSDDPIHEAPSLFGLLLPNPHSKQPPLLAVLESRASFRIVRISRTIVLGIDRSSATILTDIPQSARIRSTFPSELDVEGRG</sequence>
<name>A0AAW1K2T6_POPJA</name>
<dbReference type="Proteomes" id="UP001458880">
    <property type="component" value="Unassembled WGS sequence"/>
</dbReference>
<evidence type="ECO:0000313" key="2">
    <source>
        <dbReference type="Proteomes" id="UP001458880"/>
    </source>
</evidence>
<protein>
    <submittedName>
        <fullName evidence="1">Uncharacterized protein</fullName>
    </submittedName>
</protein>
<accession>A0AAW1K2T6</accession>
<keyword evidence="2" id="KW-1185">Reference proteome</keyword>
<reference evidence="1 2" key="1">
    <citation type="journal article" date="2024" name="BMC Genomics">
        <title>De novo assembly and annotation of Popillia japonica's genome with initial clues to its potential as an invasive pest.</title>
        <authorList>
            <person name="Cucini C."/>
            <person name="Boschi S."/>
            <person name="Funari R."/>
            <person name="Cardaioli E."/>
            <person name="Iannotti N."/>
            <person name="Marturano G."/>
            <person name="Paoli F."/>
            <person name="Bruttini M."/>
            <person name="Carapelli A."/>
            <person name="Frati F."/>
            <person name="Nardi F."/>
        </authorList>
    </citation>
    <scope>NUCLEOTIDE SEQUENCE [LARGE SCALE GENOMIC DNA]</scope>
    <source>
        <strain evidence="1">DMR45628</strain>
    </source>
</reference>
<proteinExistence type="predicted"/>
<evidence type="ECO:0000313" key="1">
    <source>
        <dbReference type="EMBL" id="KAK9712111.1"/>
    </source>
</evidence>
<dbReference type="AlphaFoldDB" id="A0AAW1K2T6"/>
<gene>
    <name evidence="1" type="ORF">QE152_g25041</name>
</gene>